<keyword evidence="1" id="KW-0732">Signal</keyword>
<dbReference type="RefSeq" id="WP_126980219.1">
    <property type="nucleotide sequence ID" value="NZ_PQSP01000005.1"/>
</dbReference>
<accession>A0A433SC47</accession>
<evidence type="ECO:0000313" key="2">
    <source>
        <dbReference type="EMBL" id="RUS66305.1"/>
    </source>
</evidence>
<organism evidence="2 3">
    <name type="scientific">Saezia sanguinis</name>
    <dbReference type="NCBI Taxonomy" id="1965230"/>
    <lineage>
        <taxon>Bacteria</taxon>
        <taxon>Pseudomonadati</taxon>
        <taxon>Pseudomonadota</taxon>
        <taxon>Betaproteobacteria</taxon>
        <taxon>Burkholderiales</taxon>
        <taxon>Saeziaceae</taxon>
        <taxon>Saezia</taxon>
    </lineage>
</organism>
<dbReference type="AlphaFoldDB" id="A0A433SC47"/>
<feature type="signal peptide" evidence="1">
    <location>
        <begin position="1"/>
        <end position="23"/>
    </location>
</feature>
<keyword evidence="3" id="KW-1185">Reference proteome</keyword>
<gene>
    <name evidence="2" type="primary">mlaC</name>
    <name evidence="2" type="ORF">CUZ56_02031</name>
</gene>
<dbReference type="Gene3D" id="3.10.450.50">
    <property type="match status" value="1"/>
</dbReference>
<name>A0A433SC47_9BURK</name>
<dbReference type="Pfam" id="PF05494">
    <property type="entry name" value="MlaC"/>
    <property type="match status" value="1"/>
</dbReference>
<dbReference type="Gene3D" id="1.10.10.640">
    <property type="entry name" value="phospholipid-binding protein"/>
    <property type="match status" value="1"/>
</dbReference>
<sequence precursor="true">MKWLKSLLVATGLIFAGMTVALAQGANAAEAPNVLIERVSNEVLDLLKKDQALRSGNIERVMEVVDEKVMPHVNFARMTALAVGPAWREATPEQRQQLQDEFELLLVRTYSGALDQVSQNQSIAMRPYRAAATDTDVTVNTEVRGQGNPVELSYRMRLENDQWKVYNVNVAGVWMVESYRSQFQPQLSSGGIDGLIKVLQERNRQNAGGGK</sequence>
<dbReference type="Proteomes" id="UP000286947">
    <property type="component" value="Unassembled WGS sequence"/>
</dbReference>
<reference evidence="2 3" key="1">
    <citation type="submission" date="2018-01" db="EMBL/GenBank/DDBJ databases">
        <title>Saezia sanguinis gen. nov., sp. nov., in the order Burkholderiales isolated from human blood.</title>
        <authorList>
            <person name="Medina-Pascual M.J."/>
            <person name="Valdezate S."/>
            <person name="Monzon S."/>
            <person name="Cuesta I."/>
            <person name="Carrasco G."/>
            <person name="Villalon P."/>
            <person name="Saez-Nieto J.A."/>
        </authorList>
    </citation>
    <scope>NUCLEOTIDE SEQUENCE [LARGE SCALE GENOMIC DNA]</scope>
    <source>
        <strain evidence="2 3">CNM695-12</strain>
    </source>
</reference>
<dbReference type="PANTHER" id="PTHR36573">
    <property type="entry name" value="INTERMEMBRANE PHOSPHOLIPID TRANSPORT SYSTEM BINDING PROTEIN MLAC"/>
    <property type="match status" value="1"/>
</dbReference>
<dbReference type="PIRSF" id="PIRSF004649">
    <property type="entry name" value="MlaC"/>
    <property type="match status" value="1"/>
</dbReference>
<comment type="caution">
    <text evidence="2">The sequence shown here is derived from an EMBL/GenBank/DDBJ whole genome shotgun (WGS) entry which is preliminary data.</text>
</comment>
<dbReference type="PANTHER" id="PTHR36573:SF1">
    <property type="entry name" value="INTERMEMBRANE PHOSPHOLIPID TRANSPORT SYSTEM BINDING PROTEIN MLAC"/>
    <property type="match status" value="1"/>
</dbReference>
<feature type="chain" id="PRO_5019253131" evidence="1">
    <location>
        <begin position="24"/>
        <end position="211"/>
    </location>
</feature>
<evidence type="ECO:0000256" key="1">
    <source>
        <dbReference type="SAM" id="SignalP"/>
    </source>
</evidence>
<dbReference type="EMBL" id="PQSP01000005">
    <property type="protein sequence ID" value="RUS66305.1"/>
    <property type="molecule type" value="Genomic_DNA"/>
</dbReference>
<proteinExistence type="predicted"/>
<evidence type="ECO:0000313" key="3">
    <source>
        <dbReference type="Proteomes" id="UP000286947"/>
    </source>
</evidence>
<protein>
    <submittedName>
        <fullName evidence="2">Putative phospholipid-binding protein MlaC</fullName>
    </submittedName>
</protein>
<dbReference type="InterPro" id="IPR008869">
    <property type="entry name" value="MlaC/ttg2D"/>
</dbReference>
<dbReference type="OrthoDB" id="9798905at2"/>